<feature type="region of interest" description="Disordered" evidence="1">
    <location>
        <begin position="1"/>
        <end position="35"/>
    </location>
</feature>
<reference evidence="2" key="2">
    <citation type="journal article" date="2015" name="Data Brief">
        <title>Shoot transcriptome of the giant reed, Arundo donax.</title>
        <authorList>
            <person name="Barrero R.A."/>
            <person name="Guerrero F.D."/>
            <person name="Moolhuijzen P."/>
            <person name="Goolsby J.A."/>
            <person name="Tidwell J."/>
            <person name="Bellgard S.E."/>
            <person name="Bellgard M.I."/>
        </authorList>
    </citation>
    <scope>NUCLEOTIDE SEQUENCE</scope>
    <source>
        <tissue evidence="2">Shoot tissue taken approximately 20 cm above the soil surface</tissue>
    </source>
</reference>
<proteinExistence type="predicted"/>
<organism evidence="2">
    <name type="scientific">Arundo donax</name>
    <name type="common">Giant reed</name>
    <name type="synonym">Donax arundinaceus</name>
    <dbReference type="NCBI Taxonomy" id="35708"/>
    <lineage>
        <taxon>Eukaryota</taxon>
        <taxon>Viridiplantae</taxon>
        <taxon>Streptophyta</taxon>
        <taxon>Embryophyta</taxon>
        <taxon>Tracheophyta</taxon>
        <taxon>Spermatophyta</taxon>
        <taxon>Magnoliopsida</taxon>
        <taxon>Liliopsida</taxon>
        <taxon>Poales</taxon>
        <taxon>Poaceae</taxon>
        <taxon>PACMAD clade</taxon>
        <taxon>Arundinoideae</taxon>
        <taxon>Arundineae</taxon>
        <taxon>Arundo</taxon>
    </lineage>
</organism>
<name>A0A0A9B256_ARUDO</name>
<protein>
    <submittedName>
        <fullName evidence="2">Uncharacterized protein</fullName>
    </submittedName>
</protein>
<evidence type="ECO:0000256" key="1">
    <source>
        <dbReference type="SAM" id="MobiDB-lite"/>
    </source>
</evidence>
<feature type="compositionally biased region" description="Polar residues" evidence="1">
    <location>
        <begin position="1"/>
        <end position="12"/>
    </location>
</feature>
<evidence type="ECO:0000313" key="2">
    <source>
        <dbReference type="EMBL" id="JAD55245.1"/>
    </source>
</evidence>
<dbReference type="AlphaFoldDB" id="A0A0A9B256"/>
<accession>A0A0A9B256</accession>
<sequence length="35" mass="4173">MWNTERQTSPHLVTSLAKRNDQQERPPSSWHQNDP</sequence>
<dbReference type="EMBL" id="GBRH01242650">
    <property type="protein sequence ID" value="JAD55245.1"/>
    <property type="molecule type" value="Transcribed_RNA"/>
</dbReference>
<reference evidence="2" key="1">
    <citation type="submission" date="2014-09" db="EMBL/GenBank/DDBJ databases">
        <authorList>
            <person name="Magalhaes I.L.F."/>
            <person name="Oliveira U."/>
            <person name="Santos F.R."/>
            <person name="Vidigal T.H.D.A."/>
            <person name="Brescovit A.D."/>
            <person name="Santos A.J."/>
        </authorList>
    </citation>
    <scope>NUCLEOTIDE SEQUENCE</scope>
    <source>
        <tissue evidence="2">Shoot tissue taken approximately 20 cm above the soil surface</tissue>
    </source>
</reference>
<feature type="compositionally biased region" description="Polar residues" evidence="1">
    <location>
        <begin position="25"/>
        <end position="35"/>
    </location>
</feature>